<dbReference type="Proteomes" id="UP001500902">
    <property type="component" value="Unassembled WGS sequence"/>
</dbReference>
<dbReference type="InterPro" id="IPR036890">
    <property type="entry name" value="HATPase_C_sf"/>
</dbReference>
<keyword evidence="10" id="KW-0812">Transmembrane</keyword>
<evidence type="ECO:0000256" key="4">
    <source>
        <dbReference type="ARBA" id="ARBA00022679"/>
    </source>
</evidence>
<dbReference type="EC" id="2.7.13.3" evidence="2"/>
<accession>A0ABP7E9E5</accession>
<feature type="transmembrane region" description="Helical" evidence="10">
    <location>
        <begin position="121"/>
        <end position="140"/>
    </location>
</feature>
<keyword evidence="13" id="KW-1185">Reference proteome</keyword>
<feature type="transmembrane region" description="Helical" evidence="10">
    <location>
        <begin position="65"/>
        <end position="81"/>
    </location>
</feature>
<keyword evidence="4" id="KW-0808">Transferase</keyword>
<evidence type="ECO:0000256" key="10">
    <source>
        <dbReference type="SAM" id="Phobius"/>
    </source>
</evidence>
<evidence type="ECO:0000256" key="3">
    <source>
        <dbReference type="ARBA" id="ARBA00022553"/>
    </source>
</evidence>
<feature type="transmembrane region" description="Helical" evidence="10">
    <location>
        <begin position="152"/>
        <end position="171"/>
    </location>
</feature>
<keyword evidence="7" id="KW-0067">ATP-binding</keyword>
<keyword evidence="5" id="KW-0547">Nucleotide-binding</keyword>
<dbReference type="InterPro" id="IPR050482">
    <property type="entry name" value="Sensor_HK_TwoCompSys"/>
</dbReference>
<evidence type="ECO:0000256" key="5">
    <source>
        <dbReference type="ARBA" id="ARBA00022741"/>
    </source>
</evidence>
<keyword evidence="6 12" id="KW-0418">Kinase</keyword>
<reference evidence="13" key="1">
    <citation type="journal article" date="2019" name="Int. J. Syst. Evol. Microbiol.">
        <title>The Global Catalogue of Microorganisms (GCM) 10K type strain sequencing project: providing services to taxonomists for standard genome sequencing and annotation.</title>
        <authorList>
            <consortium name="The Broad Institute Genomics Platform"/>
            <consortium name="The Broad Institute Genome Sequencing Center for Infectious Disease"/>
            <person name="Wu L."/>
            <person name="Ma J."/>
        </authorList>
    </citation>
    <scope>NUCLEOTIDE SEQUENCE [LARGE SCALE GENOMIC DNA]</scope>
    <source>
        <strain evidence="13">JCM 16904</strain>
    </source>
</reference>
<evidence type="ECO:0000313" key="13">
    <source>
        <dbReference type="Proteomes" id="UP001500902"/>
    </source>
</evidence>
<dbReference type="Gene3D" id="3.30.565.10">
    <property type="entry name" value="Histidine kinase-like ATPase, C-terminal domain"/>
    <property type="match status" value="1"/>
</dbReference>
<comment type="caution">
    <text evidence="12">The sequence shown here is derived from an EMBL/GenBank/DDBJ whole genome shotgun (WGS) entry which is preliminary data.</text>
</comment>
<dbReference type="EMBL" id="BAAAZP010000226">
    <property type="protein sequence ID" value="GAA3715142.1"/>
    <property type="molecule type" value="Genomic_DNA"/>
</dbReference>
<sequence length="410" mass="43892">MPDHPAAPRGDRPPLAPRLSSSGGRPSDDTLGTVLLYLFAALPLGFHVLLLVALDSRAPAVDPMLFLDMGIGAAGLLLLPLRRRWPWQTALVTAASTAFSLSVVGPAVVAFASLTTHRRRWQIVTVAVVFWSCFVVSTRWKDDFPLTPLTALYGLVGATMLGGLTVFGLYLRGRRELLAARRTAEAAAQEQRVEQAKLAERLKIAQEMHDVLAHRISLLAMLAGGLAYRRDLGPEQTREAALAIQENAHQSLNELRAVLGTLRDSRDAPDGDGGAASGLESPQPTLAHLGALFAEVRAAGQRVEVDDTVEARESLPTQTGRHAYRIVQEALTNARKHAPGRPVRAEIGGRPGDGLRIRVSNAIAPGAAAGPGGRLGLVGLAERTRMAGGTITHDVRDGRFVLDALLRWEA</sequence>
<evidence type="ECO:0000256" key="8">
    <source>
        <dbReference type="ARBA" id="ARBA00023012"/>
    </source>
</evidence>
<name>A0ABP7E9E5_9ACTN</name>
<dbReference type="PANTHER" id="PTHR24421:SF10">
    <property type="entry name" value="NITRATE_NITRITE SENSOR PROTEIN NARQ"/>
    <property type="match status" value="1"/>
</dbReference>
<comment type="catalytic activity">
    <reaction evidence="1">
        <text>ATP + protein L-histidine = ADP + protein N-phospho-L-histidine.</text>
        <dbReference type="EC" id="2.7.13.3"/>
    </reaction>
</comment>
<evidence type="ECO:0000256" key="2">
    <source>
        <dbReference type="ARBA" id="ARBA00012438"/>
    </source>
</evidence>
<keyword evidence="3" id="KW-0597">Phosphoprotein</keyword>
<evidence type="ECO:0000256" key="1">
    <source>
        <dbReference type="ARBA" id="ARBA00000085"/>
    </source>
</evidence>
<keyword evidence="10" id="KW-1133">Transmembrane helix</keyword>
<evidence type="ECO:0000259" key="11">
    <source>
        <dbReference type="Pfam" id="PF07730"/>
    </source>
</evidence>
<feature type="transmembrane region" description="Helical" evidence="10">
    <location>
        <begin position="87"/>
        <end position="114"/>
    </location>
</feature>
<feature type="region of interest" description="Disordered" evidence="9">
    <location>
        <begin position="1"/>
        <end position="25"/>
    </location>
</feature>
<dbReference type="InterPro" id="IPR011712">
    <property type="entry name" value="Sig_transdc_His_kin_sub3_dim/P"/>
</dbReference>
<dbReference type="CDD" id="cd16917">
    <property type="entry name" value="HATPase_UhpB-NarQ-NarX-like"/>
    <property type="match status" value="1"/>
</dbReference>
<organism evidence="12 13">
    <name type="scientific">Nonomuraea antimicrobica</name>
    <dbReference type="NCBI Taxonomy" id="561173"/>
    <lineage>
        <taxon>Bacteria</taxon>
        <taxon>Bacillati</taxon>
        <taxon>Actinomycetota</taxon>
        <taxon>Actinomycetes</taxon>
        <taxon>Streptosporangiales</taxon>
        <taxon>Streptosporangiaceae</taxon>
        <taxon>Nonomuraea</taxon>
    </lineage>
</organism>
<feature type="transmembrane region" description="Helical" evidence="10">
    <location>
        <begin position="34"/>
        <end position="53"/>
    </location>
</feature>
<dbReference type="Gene3D" id="1.20.5.1930">
    <property type="match status" value="1"/>
</dbReference>
<feature type="region of interest" description="Disordered" evidence="9">
    <location>
        <begin position="263"/>
        <end position="282"/>
    </location>
</feature>
<protein>
    <recommendedName>
        <fullName evidence="2">histidine kinase</fullName>
        <ecNumber evidence="2">2.7.13.3</ecNumber>
    </recommendedName>
</protein>
<gene>
    <name evidence="12" type="ORF">GCM10022224_096060</name>
</gene>
<keyword evidence="10" id="KW-0472">Membrane</keyword>
<evidence type="ECO:0000313" key="12">
    <source>
        <dbReference type="EMBL" id="GAA3715142.1"/>
    </source>
</evidence>
<dbReference type="Pfam" id="PF07730">
    <property type="entry name" value="HisKA_3"/>
    <property type="match status" value="1"/>
</dbReference>
<dbReference type="PANTHER" id="PTHR24421">
    <property type="entry name" value="NITRATE/NITRITE SENSOR PROTEIN NARX-RELATED"/>
    <property type="match status" value="1"/>
</dbReference>
<feature type="domain" description="Signal transduction histidine kinase subgroup 3 dimerisation and phosphoacceptor" evidence="11">
    <location>
        <begin position="200"/>
        <end position="265"/>
    </location>
</feature>
<dbReference type="GO" id="GO:0016301">
    <property type="term" value="F:kinase activity"/>
    <property type="evidence" value="ECO:0007669"/>
    <property type="project" value="UniProtKB-KW"/>
</dbReference>
<evidence type="ECO:0000256" key="6">
    <source>
        <dbReference type="ARBA" id="ARBA00022777"/>
    </source>
</evidence>
<evidence type="ECO:0000256" key="7">
    <source>
        <dbReference type="ARBA" id="ARBA00022840"/>
    </source>
</evidence>
<proteinExistence type="predicted"/>
<dbReference type="RefSeq" id="WP_344895378.1">
    <property type="nucleotide sequence ID" value="NZ_BAAAZP010000226.1"/>
</dbReference>
<evidence type="ECO:0000256" key="9">
    <source>
        <dbReference type="SAM" id="MobiDB-lite"/>
    </source>
</evidence>
<keyword evidence="8" id="KW-0902">Two-component regulatory system</keyword>